<feature type="binding site" evidence="10">
    <location>
        <position position="87"/>
    </location>
    <ligand>
        <name>Mg(2+)</name>
        <dbReference type="ChEBI" id="CHEBI:18420"/>
        <label>1</label>
        <note>catalytic</note>
    </ligand>
</feature>
<feature type="binding site" evidence="10">
    <location>
        <position position="201"/>
    </location>
    <ligand>
        <name>Mg(2+)</name>
        <dbReference type="ChEBI" id="CHEBI:18420"/>
        <label>1</label>
        <note>catalytic</note>
    </ligand>
</feature>
<keyword evidence="5 10" id="KW-0479">Metal-binding</keyword>
<name>F8AFK0_PYRYC</name>
<evidence type="ECO:0000256" key="6">
    <source>
        <dbReference type="ARBA" id="ARBA00022801"/>
    </source>
</evidence>
<evidence type="ECO:0000256" key="4">
    <source>
        <dbReference type="ARBA" id="ARBA00013093"/>
    </source>
</evidence>
<dbReference type="GO" id="GO:0042132">
    <property type="term" value="F:fructose 1,6-bisphosphate 1-phosphatase activity"/>
    <property type="evidence" value="ECO:0007669"/>
    <property type="project" value="UniProtKB-EC"/>
</dbReference>
<evidence type="ECO:0000256" key="5">
    <source>
        <dbReference type="ARBA" id="ARBA00022723"/>
    </source>
</evidence>
<dbReference type="GO" id="GO:0006020">
    <property type="term" value="P:inositol metabolic process"/>
    <property type="evidence" value="ECO:0007669"/>
    <property type="project" value="TreeGrafter"/>
</dbReference>
<comment type="subunit">
    <text evidence="3">Homodimer.</text>
</comment>
<proteinExistence type="inferred from homology"/>
<comment type="similarity">
    <text evidence="9">Belongs to the inositol monophosphatase superfamily. FBPase class 4 family.</text>
</comment>
<keyword evidence="8" id="KW-0119">Carbohydrate metabolism</keyword>
<dbReference type="GO" id="GO:0007165">
    <property type="term" value="P:signal transduction"/>
    <property type="evidence" value="ECO:0007669"/>
    <property type="project" value="TreeGrafter"/>
</dbReference>
<dbReference type="STRING" id="529709.PYCH_12940"/>
<dbReference type="GeneID" id="10837866"/>
<keyword evidence="12" id="KW-1185">Reference proteome</keyword>
<dbReference type="PRINTS" id="PR00377">
    <property type="entry name" value="IMPHPHTASES"/>
</dbReference>
<comment type="catalytic activity">
    <reaction evidence="1">
        <text>beta-D-fructose 1,6-bisphosphate + H2O = beta-D-fructose 6-phosphate + phosphate</text>
        <dbReference type="Rhea" id="RHEA:11064"/>
        <dbReference type="ChEBI" id="CHEBI:15377"/>
        <dbReference type="ChEBI" id="CHEBI:32966"/>
        <dbReference type="ChEBI" id="CHEBI:43474"/>
        <dbReference type="ChEBI" id="CHEBI:57634"/>
        <dbReference type="EC" id="3.1.3.11"/>
    </reaction>
</comment>
<dbReference type="InterPro" id="IPR000760">
    <property type="entry name" value="Inositol_monophosphatase-like"/>
</dbReference>
<evidence type="ECO:0000256" key="8">
    <source>
        <dbReference type="ARBA" id="ARBA00023277"/>
    </source>
</evidence>
<dbReference type="Proteomes" id="UP000008386">
    <property type="component" value="Chromosome"/>
</dbReference>
<dbReference type="PANTHER" id="PTHR20854">
    <property type="entry name" value="INOSITOL MONOPHOSPHATASE"/>
    <property type="match status" value="1"/>
</dbReference>
<dbReference type="InterPro" id="IPR020583">
    <property type="entry name" value="Inositol_monoP_metal-BS"/>
</dbReference>
<dbReference type="AlphaFoldDB" id="F8AFK0"/>
<dbReference type="KEGG" id="pya:PYCH_12940"/>
<dbReference type="NCBIfam" id="NF009321">
    <property type="entry name" value="PRK12676.1"/>
    <property type="match status" value="1"/>
</dbReference>
<keyword evidence="7 10" id="KW-0460">Magnesium</keyword>
<keyword evidence="6" id="KW-0378">Hydrolase</keyword>
<evidence type="ECO:0000313" key="12">
    <source>
        <dbReference type="Proteomes" id="UP000008386"/>
    </source>
</evidence>
<dbReference type="Pfam" id="PF00459">
    <property type="entry name" value="Inositol_P"/>
    <property type="match status" value="1"/>
</dbReference>
<dbReference type="EMBL" id="CP002779">
    <property type="protein sequence ID" value="AEH24966.1"/>
    <property type="molecule type" value="Genomic_DNA"/>
</dbReference>
<dbReference type="FunFam" id="3.30.540.10:FF:000027">
    <property type="entry name" value="Fructose-1,6-bisphosphatase/inositol-1-monophosphatase"/>
    <property type="match status" value="1"/>
</dbReference>
<dbReference type="EC" id="3.1.3.11" evidence="4"/>
<feature type="binding site" evidence="10">
    <location>
        <position position="68"/>
    </location>
    <ligand>
        <name>Mg(2+)</name>
        <dbReference type="ChEBI" id="CHEBI:18420"/>
        <label>1</label>
        <note>catalytic</note>
    </ligand>
</feature>
<evidence type="ECO:0000256" key="9">
    <source>
        <dbReference type="ARBA" id="ARBA00038103"/>
    </source>
</evidence>
<dbReference type="PROSITE" id="PS00629">
    <property type="entry name" value="IMP_1"/>
    <property type="match status" value="1"/>
</dbReference>
<dbReference type="eggNOG" id="arCOG01349">
    <property type="taxonomic scope" value="Archaea"/>
</dbReference>
<dbReference type="SUPFAM" id="SSF56655">
    <property type="entry name" value="Carbohydrate phosphatase"/>
    <property type="match status" value="1"/>
</dbReference>
<evidence type="ECO:0000313" key="11">
    <source>
        <dbReference type="EMBL" id="AEH24966.1"/>
    </source>
</evidence>
<gene>
    <name evidence="11" type="ordered locus">PYCH_12940</name>
</gene>
<evidence type="ECO:0000256" key="7">
    <source>
        <dbReference type="ARBA" id="ARBA00022842"/>
    </source>
</evidence>
<dbReference type="PANTHER" id="PTHR20854:SF4">
    <property type="entry name" value="INOSITOL-1-MONOPHOSPHATASE-RELATED"/>
    <property type="match status" value="1"/>
</dbReference>
<dbReference type="OrthoDB" id="58111at2157"/>
<comment type="cofactor">
    <cofactor evidence="2 10">
        <name>Mg(2+)</name>
        <dbReference type="ChEBI" id="CHEBI:18420"/>
    </cofactor>
</comment>
<protein>
    <recommendedName>
        <fullName evidence="4">fructose-bisphosphatase</fullName>
        <ecNumber evidence="4">3.1.3.11</ecNumber>
    </recommendedName>
</protein>
<feature type="binding site" evidence="10">
    <location>
        <position position="86"/>
    </location>
    <ligand>
        <name>Mg(2+)</name>
        <dbReference type="ChEBI" id="CHEBI:18420"/>
        <label>1</label>
        <note>catalytic</note>
    </ligand>
</feature>
<dbReference type="Gene3D" id="3.30.540.10">
    <property type="entry name" value="Fructose-1,6-Bisphosphatase, subunit A, domain 1"/>
    <property type="match status" value="1"/>
</dbReference>
<dbReference type="HOGENOM" id="CLU_044118_5_0_2"/>
<dbReference type="Gene3D" id="3.40.190.80">
    <property type="match status" value="1"/>
</dbReference>
<feature type="binding site" evidence="10">
    <location>
        <position position="84"/>
    </location>
    <ligand>
        <name>Mg(2+)</name>
        <dbReference type="ChEBI" id="CHEBI:18420"/>
        <label>1</label>
        <note>catalytic</note>
    </ligand>
</feature>
<dbReference type="RefSeq" id="WP_013906022.1">
    <property type="nucleotide sequence ID" value="NC_015680.1"/>
</dbReference>
<organism evidence="11 12">
    <name type="scientific">Pyrococcus yayanosii (strain CH1 / JCM 16557)</name>
    <dbReference type="NCBI Taxonomy" id="529709"/>
    <lineage>
        <taxon>Archaea</taxon>
        <taxon>Methanobacteriati</taxon>
        <taxon>Methanobacteriota</taxon>
        <taxon>Thermococci</taxon>
        <taxon>Thermococcales</taxon>
        <taxon>Thermococcaceae</taxon>
        <taxon>Pyrococcus</taxon>
    </lineage>
</organism>
<evidence type="ECO:0000256" key="1">
    <source>
        <dbReference type="ARBA" id="ARBA00001273"/>
    </source>
</evidence>
<reference evidence="11 12" key="1">
    <citation type="journal article" date="2011" name="J. Bacteriol.">
        <title>Complete genome sequence of the obligate piezophilic hyperthermophilic archaeon Pyrococcus yayanosii CH1.</title>
        <authorList>
            <person name="Jun X."/>
            <person name="Lupeng L."/>
            <person name="Minjuan X."/>
            <person name="Oger P."/>
            <person name="Fengping W."/>
            <person name="Jebbar M."/>
            <person name="Xiang X."/>
        </authorList>
    </citation>
    <scope>NUCLEOTIDE SEQUENCE [LARGE SCALE GENOMIC DNA]</scope>
    <source>
        <strain evidence="12">CH1 / JCM 16557</strain>
    </source>
</reference>
<evidence type="ECO:0000256" key="2">
    <source>
        <dbReference type="ARBA" id="ARBA00001946"/>
    </source>
</evidence>
<evidence type="ECO:0000256" key="10">
    <source>
        <dbReference type="PIRSR" id="PIRSR600760-2"/>
    </source>
</evidence>
<dbReference type="GO" id="GO:0008934">
    <property type="term" value="F:inositol monophosphate 1-phosphatase activity"/>
    <property type="evidence" value="ECO:0007669"/>
    <property type="project" value="TreeGrafter"/>
</dbReference>
<accession>F8AFK0</accession>
<dbReference type="GO" id="GO:0046872">
    <property type="term" value="F:metal ion binding"/>
    <property type="evidence" value="ECO:0007669"/>
    <property type="project" value="UniProtKB-KW"/>
</dbReference>
<evidence type="ECO:0000256" key="3">
    <source>
        <dbReference type="ARBA" id="ARBA00011738"/>
    </source>
</evidence>
<sequence length="253" mass="27986">MEAKWWRKVAFDIVSAFEETVMPLFGSPEAGKLVGRGPSGDETKLVDRVAEDIILGYLGELGVNVVTEETGVLNEGSDYTVIVDPLDGSYNFISGIPFFAVSMAVFEKEGPIYAFIYEPIVERFYEGIPGRGAYLNGRRIRVRKFDGKASISFYTRERGGELIRRVKRTRTLGAIALELAYLASGRLDAVVDVRRYVRPTDVAAGIIIAREAGALVRDAEGRELKISFSATDRIDIVAVNSEELLKIILEALR</sequence>
<dbReference type="FunFam" id="3.40.190.80:FF:000020">
    <property type="entry name" value="Fructose-1,6-bisphosphatase/inositol-1-monophosphatase"/>
    <property type="match status" value="1"/>
</dbReference>